<proteinExistence type="predicted"/>
<evidence type="ECO:0000313" key="1">
    <source>
        <dbReference type="EMBL" id="MCL7344758.1"/>
    </source>
</evidence>
<organism evidence="1">
    <name type="scientific">Candidatus Aramenus sulfurataquae</name>
    <dbReference type="NCBI Taxonomy" id="1326980"/>
    <lineage>
        <taxon>Archaea</taxon>
        <taxon>Thermoproteota</taxon>
        <taxon>Thermoprotei</taxon>
        <taxon>Sulfolobales</taxon>
        <taxon>Sulfolobaceae</taxon>
        <taxon>Candidatus Aramenus</taxon>
    </lineage>
</organism>
<accession>A0AAE3FMJ5</accession>
<gene>
    <name evidence="1" type="ORF">TQ35_009335</name>
</gene>
<dbReference type="EMBL" id="JZWS02000034">
    <property type="protein sequence ID" value="MCL7344758.1"/>
    <property type="molecule type" value="Genomic_DNA"/>
</dbReference>
<protein>
    <submittedName>
        <fullName evidence="1">Uncharacterized protein</fullName>
    </submittedName>
</protein>
<name>A0AAE3FMJ5_9CREN</name>
<reference evidence="1" key="1">
    <citation type="submission" date="2022-05" db="EMBL/GenBank/DDBJ databases">
        <title>Metagenome Sequencing of an Archaeal-Dominated Microbial Community from a Hot Spring at the Los Azufres Geothermal Field, Mexico.</title>
        <authorList>
            <person name="Marin-Paredes R."/>
            <person name="Martinez-Romero E."/>
            <person name="Servin-Garciduenas L.E."/>
        </authorList>
    </citation>
    <scope>NUCLEOTIDE SEQUENCE</scope>
    <source>
        <strain evidence="1">AZ1-454</strain>
    </source>
</reference>
<sequence>MGNEEIRQQFLDKFPYGMIDNNLREFKDKIIIRGENSELEISLKNAIAIERIWQVELKDTWKDGDEVCAQIYDIYYQRRNISINVCRNMDKDNDKGYYLEARIDGYYLFSTPISEEPRFKF</sequence>
<dbReference type="AlphaFoldDB" id="A0AAE3FMJ5"/>
<comment type="caution">
    <text evidence="1">The sequence shown here is derived from an EMBL/GenBank/DDBJ whole genome shotgun (WGS) entry which is preliminary data.</text>
</comment>